<name>A0A7I9YQV7_MYCBU</name>
<reference evidence="1 2" key="1">
    <citation type="journal article" date="2019" name="Emerg. Microbes Infect.">
        <title>Comprehensive subspecies identification of 175 nontuberculous mycobacteria species based on 7547 genomic profiles.</title>
        <authorList>
            <person name="Matsumoto Y."/>
            <person name="Kinjo T."/>
            <person name="Motooka D."/>
            <person name="Nabeya D."/>
            <person name="Jung N."/>
            <person name="Uechi K."/>
            <person name="Horii T."/>
            <person name="Iida T."/>
            <person name="Fujita J."/>
            <person name="Nakamura S."/>
        </authorList>
    </citation>
    <scope>NUCLEOTIDE SEQUENCE [LARGE SCALE GENOMIC DNA]</scope>
    <source>
        <strain evidence="1 2">JCM 30725</strain>
    </source>
</reference>
<comment type="caution">
    <text evidence="1">The sequence shown here is derived from an EMBL/GenBank/DDBJ whole genome shotgun (WGS) entry which is preliminary data.</text>
</comment>
<keyword evidence="2" id="KW-1185">Reference proteome</keyword>
<dbReference type="RefSeq" id="WP_163713432.1">
    <property type="nucleotide sequence ID" value="NZ_BLKZ01000001.1"/>
</dbReference>
<accession>A0A7I9YQV7</accession>
<evidence type="ECO:0008006" key="3">
    <source>
        <dbReference type="Google" id="ProtNLM"/>
    </source>
</evidence>
<organism evidence="1 2">
    <name type="scientific">Mycobacterium bourgelatii</name>
    <dbReference type="NCBI Taxonomy" id="1273442"/>
    <lineage>
        <taxon>Bacteria</taxon>
        <taxon>Bacillati</taxon>
        <taxon>Actinomycetota</taxon>
        <taxon>Actinomycetes</taxon>
        <taxon>Mycobacteriales</taxon>
        <taxon>Mycobacteriaceae</taxon>
        <taxon>Mycobacterium</taxon>
    </lineage>
</organism>
<dbReference type="AlphaFoldDB" id="A0A7I9YQV7"/>
<dbReference type="Proteomes" id="UP000465360">
    <property type="component" value="Unassembled WGS sequence"/>
</dbReference>
<sequence length="200" mass="21906">MTTIKRAAKATALLAALYCSRRYYRNWGATKAESQMRLPGDALVRDPAIQTTEAVYIDAPVAAVLPEVLRTCQLASGFSKSDELPDIAVGDTLHVGFPAKMGRHHTLRFTVVEMVPDSHIVLSLAEPGLAGNAVVSFHLQPHWEDRARLLIRARVALRYPGEVFVVELIRPLVSLGARGFLLSVKRRAERSTSSSVSFSA</sequence>
<evidence type="ECO:0000313" key="1">
    <source>
        <dbReference type="EMBL" id="GFG90962.1"/>
    </source>
</evidence>
<proteinExistence type="predicted"/>
<dbReference type="EMBL" id="BLKZ01000001">
    <property type="protein sequence ID" value="GFG90962.1"/>
    <property type="molecule type" value="Genomic_DNA"/>
</dbReference>
<evidence type="ECO:0000313" key="2">
    <source>
        <dbReference type="Proteomes" id="UP000465360"/>
    </source>
</evidence>
<gene>
    <name evidence="1" type="ORF">MBOU_30040</name>
</gene>
<protein>
    <recommendedName>
        <fullName evidence="3">DUF1990 domain-containing protein</fullName>
    </recommendedName>
</protein>
<dbReference type="SUPFAM" id="SSF55961">
    <property type="entry name" value="Bet v1-like"/>
    <property type="match status" value="1"/>
</dbReference>